<protein>
    <recommendedName>
        <fullName evidence="2">UPF0102 protein E0493_01350</fullName>
    </recommendedName>
</protein>
<dbReference type="Pfam" id="PF02021">
    <property type="entry name" value="UPF0102"/>
    <property type="match status" value="1"/>
</dbReference>
<dbReference type="Proteomes" id="UP000460715">
    <property type="component" value="Unassembled WGS sequence"/>
</dbReference>
<dbReference type="EMBL" id="SNVJ01000001">
    <property type="protein sequence ID" value="MXP61996.1"/>
    <property type="molecule type" value="Genomic_DNA"/>
</dbReference>
<dbReference type="PANTHER" id="PTHR34039">
    <property type="entry name" value="UPF0102 PROTEIN YRAN"/>
    <property type="match status" value="1"/>
</dbReference>
<keyword evidence="4" id="KW-1185">Reference proteome</keyword>
<reference evidence="3 4" key="1">
    <citation type="submission" date="2019-03" db="EMBL/GenBank/DDBJ databases">
        <title>Roseomonas sp. a novel Roseomonas species isolated from Sea whip Gorgonian.</title>
        <authorList>
            <person name="Li F."/>
            <person name="Pan X."/>
            <person name="Huang S."/>
            <person name="Li Z."/>
            <person name="Meng B."/>
        </authorList>
    </citation>
    <scope>NUCLEOTIDE SEQUENCE [LARGE SCALE GENOMIC DNA]</scope>
    <source>
        <strain evidence="3 4">M0104</strain>
    </source>
</reference>
<dbReference type="SUPFAM" id="SSF52980">
    <property type="entry name" value="Restriction endonuclease-like"/>
    <property type="match status" value="1"/>
</dbReference>
<comment type="caution">
    <text evidence="3">The sequence shown here is derived from an EMBL/GenBank/DDBJ whole genome shotgun (WGS) entry which is preliminary data.</text>
</comment>
<name>A0A845B7B7_9PROT</name>
<comment type="similarity">
    <text evidence="1 2">Belongs to the UPF0102 family.</text>
</comment>
<evidence type="ECO:0000256" key="2">
    <source>
        <dbReference type="HAMAP-Rule" id="MF_00048"/>
    </source>
</evidence>
<dbReference type="InterPro" id="IPR011856">
    <property type="entry name" value="tRNA_endonuc-like_dom_sf"/>
</dbReference>
<dbReference type="GO" id="GO:0003676">
    <property type="term" value="F:nucleic acid binding"/>
    <property type="evidence" value="ECO:0007669"/>
    <property type="project" value="InterPro"/>
</dbReference>
<dbReference type="AlphaFoldDB" id="A0A845B7B7"/>
<dbReference type="PANTHER" id="PTHR34039:SF1">
    <property type="entry name" value="UPF0102 PROTEIN YRAN"/>
    <property type="match status" value="1"/>
</dbReference>
<evidence type="ECO:0000313" key="4">
    <source>
        <dbReference type="Proteomes" id="UP000460715"/>
    </source>
</evidence>
<gene>
    <name evidence="3" type="ORF">E0493_01350</name>
</gene>
<proteinExistence type="inferred from homology"/>
<sequence>MPVAEASNASPVRRAAEARGRAAEERVALRLEAEGWRILARRWRSGAGEIDLIGECRGLLAFIEVKARPRLAEAAFALGARQQARLLAAAEAWMAANPGHGSGGIRFDVVLVDGEGRMRRIKDALRAGG</sequence>
<accession>A0A845B7B7</accession>
<dbReference type="OrthoDB" id="9812968at2"/>
<dbReference type="RefSeq" id="WP_160935105.1">
    <property type="nucleotide sequence ID" value="NZ_SNVJ01000001.1"/>
</dbReference>
<dbReference type="InterPro" id="IPR011335">
    <property type="entry name" value="Restrct_endonuc-II-like"/>
</dbReference>
<dbReference type="InterPro" id="IPR003509">
    <property type="entry name" value="UPF0102_YraN-like"/>
</dbReference>
<organism evidence="3 4">
    <name type="scientific">Teichococcus coralli</name>
    <dbReference type="NCBI Taxonomy" id="2545983"/>
    <lineage>
        <taxon>Bacteria</taxon>
        <taxon>Pseudomonadati</taxon>
        <taxon>Pseudomonadota</taxon>
        <taxon>Alphaproteobacteria</taxon>
        <taxon>Acetobacterales</taxon>
        <taxon>Roseomonadaceae</taxon>
        <taxon>Roseomonas</taxon>
    </lineage>
</organism>
<evidence type="ECO:0000256" key="1">
    <source>
        <dbReference type="ARBA" id="ARBA00006738"/>
    </source>
</evidence>
<evidence type="ECO:0000313" key="3">
    <source>
        <dbReference type="EMBL" id="MXP61996.1"/>
    </source>
</evidence>
<dbReference type="Gene3D" id="3.40.1350.10">
    <property type="match status" value="1"/>
</dbReference>
<dbReference type="HAMAP" id="MF_00048">
    <property type="entry name" value="UPF0102"/>
    <property type="match status" value="1"/>
</dbReference>